<organism evidence="3 4">
    <name type="scientific">Olsenella absiana</name>
    <dbReference type="NCBI Taxonomy" id="3115222"/>
    <lineage>
        <taxon>Bacteria</taxon>
        <taxon>Bacillati</taxon>
        <taxon>Actinomycetota</taxon>
        <taxon>Coriobacteriia</taxon>
        <taxon>Coriobacteriales</taxon>
        <taxon>Atopobiaceae</taxon>
        <taxon>Olsenella</taxon>
    </lineage>
</organism>
<dbReference type="InterPro" id="IPR023365">
    <property type="entry name" value="Sortase_dom-sf"/>
</dbReference>
<evidence type="ECO:0000256" key="1">
    <source>
        <dbReference type="ARBA" id="ARBA00022801"/>
    </source>
</evidence>
<reference evidence="3 4" key="1">
    <citation type="submission" date="2024-01" db="EMBL/GenBank/DDBJ databases">
        <title>Description of Olsenella sp. nov., isolated from pig feces.</title>
        <authorList>
            <person name="Chang Y.-H."/>
        </authorList>
    </citation>
    <scope>NUCLEOTIDE SEQUENCE [LARGE SCALE GENOMIC DNA]</scope>
    <source>
        <strain evidence="3 4">YH-ols2223</strain>
    </source>
</reference>
<feature type="signal peptide" evidence="2">
    <location>
        <begin position="1"/>
        <end position="19"/>
    </location>
</feature>
<feature type="chain" id="PRO_5047377502" description="Sortase" evidence="2">
    <location>
        <begin position="20"/>
        <end position="183"/>
    </location>
</feature>
<dbReference type="EMBL" id="JAZGJQ010000011">
    <property type="protein sequence ID" value="MEE6148019.1"/>
    <property type="molecule type" value="Genomic_DNA"/>
</dbReference>
<name>A0ABU7RC97_9ACTN</name>
<dbReference type="RefSeq" id="WP_330958784.1">
    <property type="nucleotide sequence ID" value="NZ_JAZGJQ010000011.1"/>
</dbReference>
<keyword evidence="2" id="KW-0732">Signal</keyword>
<dbReference type="Proteomes" id="UP001332931">
    <property type="component" value="Unassembled WGS sequence"/>
</dbReference>
<comment type="caution">
    <text evidence="3">The sequence shown here is derived from an EMBL/GenBank/DDBJ whole genome shotgun (WGS) entry which is preliminary data.</text>
</comment>
<keyword evidence="1" id="KW-0378">Hydrolase</keyword>
<evidence type="ECO:0000256" key="2">
    <source>
        <dbReference type="SAM" id="SignalP"/>
    </source>
</evidence>
<keyword evidence="4" id="KW-1185">Reference proteome</keyword>
<sequence length="183" mass="18840">MVGALLVAAAVGVLCYSSAVRTSVAEETDDVLSRLEALLPAGGGAGVADDVAEGERTPSFLIDDVPYMGVLSVPSVELELPVRTTGDSGSLQVAPYCYAGSPAGRLVLVGWDSDRQFGRLSRVGVGDHVRFVDTGGAGYSYHVNSLTRPQDLGSPDEAVGADLALCAYDSSSGAYLVVLASRD</sequence>
<evidence type="ECO:0000313" key="4">
    <source>
        <dbReference type="Proteomes" id="UP001332931"/>
    </source>
</evidence>
<protein>
    <recommendedName>
        <fullName evidence="5">Sortase</fullName>
    </recommendedName>
</protein>
<evidence type="ECO:0000313" key="3">
    <source>
        <dbReference type="EMBL" id="MEE6148019.1"/>
    </source>
</evidence>
<gene>
    <name evidence="3" type="ORF">VXJ25_08505</name>
</gene>
<evidence type="ECO:0008006" key="5">
    <source>
        <dbReference type="Google" id="ProtNLM"/>
    </source>
</evidence>
<dbReference type="SUPFAM" id="SSF63817">
    <property type="entry name" value="Sortase"/>
    <property type="match status" value="1"/>
</dbReference>
<dbReference type="InterPro" id="IPR005754">
    <property type="entry name" value="Sortase"/>
</dbReference>
<dbReference type="Pfam" id="PF04203">
    <property type="entry name" value="Sortase"/>
    <property type="match status" value="1"/>
</dbReference>
<proteinExistence type="predicted"/>
<dbReference type="Gene3D" id="2.40.260.10">
    <property type="entry name" value="Sortase"/>
    <property type="match status" value="1"/>
</dbReference>
<accession>A0ABU7RC97</accession>